<dbReference type="GO" id="GO:0004812">
    <property type="term" value="F:aminoacyl-tRNA ligase activity"/>
    <property type="evidence" value="ECO:0007669"/>
    <property type="project" value="UniProtKB-KW"/>
</dbReference>
<accession>A0A2P2L409</accession>
<reference evidence="1" key="1">
    <citation type="submission" date="2018-02" db="EMBL/GenBank/DDBJ databases">
        <title>Rhizophora mucronata_Transcriptome.</title>
        <authorList>
            <person name="Meera S.P."/>
            <person name="Sreeshan A."/>
            <person name="Augustine A."/>
        </authorList>
    </citation>
    <scope>NUCLEOTIDE SEQUENCE</scope>
    <source>
        <tissue evidence="1">Leaf</tissue>
    </source>
</reference>
<dbReference type="EMBL" id="GGEC01032215">
    <property type="protein sequence ID" value="MBX12699.1"/>
    <property type="molecule type" value="Transcribed_RNA"/>
</dbReference>
<dbReference type="AlphaFoldDB" id="A0A2P2L409"/>
<protein>
    <submittedName>
        <fullName evidence="1">Aspartyl-tRNA synthetase</fullName>
    </submittedName>
</protein>
<keyword evidence="1" id="KW-0436">Ligase</keyword>
<keyword evidence="1" id="KW-0030">Aminoacyl-tRNA synthetase</keyword>
<name>A0A2P2L409_RHIMU</name>
<organism evidence="1">
    <name type="scientific">Rhizophora mucronata</name>
    <name type="common">Asiatic mangrove</name>
    <dbReference type="NCBI Taxonomy" id="61149"/>
    <lineage>
        <taxon>Eukaryota</taxon>
        <taxon>Viridiplantae</taxon>
        <taxon>Streptophyta</taxon>
        <taxon>Embryophyta</taxon>
        <taxon>Tracheophyta</taxon>
        <taxon>Spermatophyta</taxon>
        <taxon>Magnoliopsida</taxon>
        <taxon>eudicotyledons</taxon>
        <taxon>Gunneridae</taxon>
        <taxon>Pentapetalae</taxon>
        <taxon>rosids</taxon>
        <taxon>fabids</taxon>
        <taxon>Malpighiales</taxon>
        <taxon>Rhizophoraceae</taxon>
        <taxon>Rhizophora</taxon>
    </lineage>
</organism>
<proteinExistence type="predicted"/>
<sequence length="46" mass="5461">MESVNCFKFSHHRVDNFRTETAFQILHISDKRLALKAIFMFSFPSL</sequence>
<evidence type="ECO:0000313" key="1">
    <source>
        <dbReference type="EMBL" id="MBX12699.1"/>
    </source>
</evidence>